<evidence type="ECO:0000256" key="6">
    <source>
        <dbReference type="ARBA" id="ARBA00023004"/>
    </source>
</evidence>
<keyword evidence="2 7" id="KW-0349">Heme</keyword>
<organism evidence="11 12">
    <name type="scientific">Inhella gelatinilytica</name>
    <dbReference type="NCBI Taxonomy" id="2795030"/>
    <lineage>
        <taxon>Bacteria</taxon>
        <taxon>Pseudomonadati</taxon>
        <taxon>Pseudomonadota</taxon>
        <taxon>Betaproteobacteria</taxon>
        <taxon>Burkholderiales</taxon>
        <taxon>Sphaerotilaceae</taxon>
        <taxon>Inhella</taxon>
    </lineage>
</organism>
<evidence type="ECO:0000256" key="2">
    <source>
        <dbReference type="ARBA" id="ARBA00022617"/>
    </source>
</evidence>
<feature type="chain" id="PRO_5037588741" evidence="9">
    <location>
        <begin position="22"/>
        <end position="423"/>
    </location>
</feature>
<dbReference type="InterPro" id="IPR004852">
    <property type="entry name" value="Di-haem_cyt_c_peroxidsae"/>
</dbReference>
<evidence type="ECO:0000256" key="8">
    <source>
        <dbReference type="SAM" id="MobiDB-lite"/>
    </source>
</evidence>
<sequence length="423" mass="45141">MSLPRPTFLDRSWRAIPAVFAAVLMLTACGGGSDPAPNMQAAANPPAAPASAPTPAPDPTTAPAPTDPKFVVGDRLFHEPALSASGRQSCASCHEASRGHADPLGTFLPLGGADGQQQGIRSTPTSRYLDAAGPFTFNDQGQPRGGLLWDGRADTRAQQARGPLFSAAEMANASTADYVRRLRTTGAYGELLRAYSLNETASDEALLSASLDALAQYQARDPDYHPFTSKFDRVQAGQASFTAAEARGLAAFNDPQRGNCASCHDSQPRNGRAALFTDFSYHALGVPRTVSTATAAPNFFDLGLCGPLRTDLSGRTELCGRFKVPTLRNVAVTGPYFHNARFSTLEEVVSFYALRDVDPARFYPVMSGQVQRFDDLPLAYHANVERRAPFAPLPGNRARLSPQEVSDIVAFLNTLTDAPPTAP</sequence>
<dbReference type="EMBL" id="JAEDAL010000006">
    <property type="protein sequence ID" value="MBH9553583.1"/>
    <property type="molecule type" value="Genomic_DNA"/>
</dbReference>
<name>A0A931J139_9BURK</name>
<evidence type="ECO:0000313" key="11">
    <source>
        <dbReference type="EMBL" id="MBH9553583.1"/>
    </source>
</evidence>
<keyword evidence="6 7" id="KW-0408">Iron</keyword>
<dbReference type="GO" id="GO:0046872">
    <property type="term" value="F:metal ion binding"/>
    <property type="evidence" value="ECO:0007669"/>
    <property type="project" value="UniProtKB-KW"/>
</dbReference>
<evidence type="ECO:0000256" key="4">
    <source>
        <dbReference type="ARBA" id="ARBA00022729"/>
    </source>
</evidence>
<evidence type="ECO:0000256" key="1">
    <source>
        <dbReference type="ARBA" id="ARBA00004196"/>
    </source>
</evidence>
<dbReference type="PANTHER" id="PTHR30600">
    <property type="entry name" value="CYTOCHROME C PEROXIDASE-RELATED"/>
    <property type="match status" value="1"/>
</dbReference>
<dbReference type="PROSITE" id="PS51007">
    <property type="entry name" value="CYTC"/>
    <property type="match status" value="1"/>
</dbReference>
<dbReference type="Pfam" id="PF03150">
    <property type="entry name" value="CCP_MauG"/>
    <property type="match status" value="1"/>
</dbReference>
<protein>
    <submittedName>
        <fullName evidence="11">C-type cytochrome</fullName>
    </submittedName>
</protein>
<dbReference type="InterPro" id="IPR036909">
    <property type="entry name" value="Cyt_c-like_dom_sf"/>
</dbReference>
<comment type="subcellular location">
    <subcellularLocation>
        <location evidence="1">Cell envelope</location>
    </subcellularLocation>
</comment>
<dbReference type="GO" id="GO:0004130">
    <property type="term" value="F:cytochrome-c peroxidase activity"/>
    <property type="evidence" value="ECO:0007669"/>
    <property type="project" value="TreeGrafter"/>
</dbReference>
<dbReference type="PANTHER" id="PTHR30600:SF10">
    <property type="entry name" value="BLL6722 PROTEIN"/>
    <property type="match status" value="1"/>
</dbReference>
<dbReference type="AlphaFoldDB" id="A0A931J139"/>
<proteinExistence type="predicted"/>
<accession>A0A931J139</accession>
<gene>
    <name evidence="11" type="ORF">I7X43_12100</name>
</gene>
<dbReference type="RefSeq" id="WP_198101203.1">
    <property type="nucleotide sequence ID" value="NZ_JAEDAL010000006.1"/>
</dbReference>
<dbReference type="InterPro" id="IPR009056">
    <property type="entry name" value="Cyt_c-like_dom"/>
</dbReference>
<keyword evidence="4 9" id="KW-0732">Signal</keyword>
<feature type="domain" description="Cytochrome c" evidence="10">
    <location>
        <begin position="243"/>
        <end position="416"/>
    </location>
</feature>
<dbReference type="Proteomes" id="UP000620139">
    <property type="component" value="Unassembled WGS sequence"/>
</dbReference>
<evidence type="ECO:0000256" key="3">
    <source>
        <dbReference type="ARBA" id="ARBA00022723"/>
    </source>
</evidence>
<dbReference type="GO" id="GO:0030313">
    <property type="term" value="C:cell envelope"/>
    <property type="evidence" value="ECO:0007669"/>
    <property type="project" value="UniProtKB-SubCell"/>
</dbReference>
<dbReference type="GO" id="GO:0020037">
    <property type="term" value="F:heme binding"/>
    <property type="evidence" value="ECO:0007669"/>
    <property type="project" value="InterPro"/>
</dbReference>
<dbReference type="GO" id="GO:0009055">
    <property type="term" value="F:electron transfer activity"/>
    <property type="evidence" value="ECO:0007669"/>
    <property type="project" value="InterPro"/>
</dbReference>
<evidence type="ECO:0000256" key="5">
    <source>
        <dbReference type="ARBA" id="ARBA00023002"/>
    </source>
</evidence>
<evidence type="ECO:0000313" key="12">
    <source>
        <dbReference type="Proteomes" id="UP000620139"/>
    </source>
</evidence>
<feature type="region of interest" description="Disordered" evidence="8">
    <location>
        <begin position="37"/>
        <end position="69"/>
    </location>
</feature>
<feature type="signal peptide" evidence="9">
    <location>
        <begin position="1"/>
        <end position="21"/>
    </location>
</feature>
<feature type="compositionally biased region" description="Pro residues" evidence="8">
    <location>
        <begin position="46"/>
        <end position="66"/>
    </location>
</feature>
<dbReference type="InterPro" id="IPR051395">
    <property type="entry name" value="Cytochrome_c_Peroxidase/MauG"/>
</dbReference>
<dbReference type="PROSITE" id="PS51257">
    <property type="entry name" value="PROKAR_LIPOPROTEIN"/>
    <property type="match status" value="1"/>
</dbReference>
<keyword evidence="5" id="KW-0560">Oxidoreductase</keyword>
<evidence type="ECO:0000256" key="7">
    <source>
        <dbReference type="PROSITE-ProRule" id="PRU00433"/>
    </source>
</evidence>
<evidence type="ECO:0000259" key="10">
    <source>
        <dbReference type="PROSITE" id="PS51007"/>
    </source>
</evidence>
<comment type="caution">
    <text evidence="11">The sequence shown here is derived from an EMBL/GenBank/DDBJ whole genome shotgun (WGS) entry which is preliminary data.</text>
</comment>
<evidence type="ECO:0000256" key="9">
    <source>
        <dbReference type="SAM" id="SignalP"/>
    </source>
</evidence>
<keyword evidence="3 7" id="KW-0479">Metal-binding</keyword>
<keyword evidence="12" id="KW-1185">Reference proteome</keyword>
<dbReference type="SUPFAM" id="SSF46626">
    <property type="entry name" value="Cytochrome c"/>
    <property type="match status" value="2"/>
</dbReference>
<reference evidence="11" key="1">
    <citation type="submission" date="2020-12" db="EMBL/GenBank/DDBJ databases">
        <title>The genome sequence of Inhella sp. 4Y17.</title>
        <authorList>
            <person name="Liu Y."/>
        </authorList>
    </citation>
    <scope>NUCLEOTIDE SEQUENCE</scope>
    <source>
        <strain evidence="11">4Y10</strain>
    </source>
</reference>
<dbReference type="Gene3D" id="1.10.760.10">
    <property type="entry name" value="Cytochrome c-like domain"/>
    <property type="match status" value="2"/>
</dbReference>